<keyword evidence="6 8" id="KW-1133">Transmembrane helix</keyword>
<keyword evidence="4" id="KW-1003">Cell membrane</keyword>
<proteinExistence type="inferred from homology"/>
<dbReference type="Proteomes" id="UP000294567">
    <property type="component" value="Unassembled WGS sequence"/>
</dbReference>
<evidence type="ECO:0000256" key="3">
    <source>
        <dbReference type="ARBA" id="ARBA00022448"/>
    </source>
</evidence>
<protein>
    <submittedName>
        <fullName evidence="9">Putative PurR-regulated permease PerM</fullName>
    </submittedName>
</protein>
<evidence type="ECO:0000256" key="1">
    <source>
        <dbReference type="ARBA" id="ARBA00004651"/>
    </source>
</evidence>
<dbReference type="PANTHER" id="PTHR21716:SF53">
    <property type="entry name" value="PERMEASE PERM-RELATED"/>
    <property type="match status" value="1"/>
</dbReference>
<dbReference type="GO" id="GO:0055085">
    <property type="term" value="P:transmembrane transport"/>
    <property type="evidence" value="ECO:0007669"/>
    <property type="project" value="TreeGrafter"/>
</dbReference>
<feature type="transmembrane region" description="Helical" evidence="8">
    <location>
        <begin position="145"/>
        <end position="166"/>
    </location>
</feature>
<reference evidence="9 10" key="1">
    <citation type="submission" date="2019-03" db="EMBL/GenBank/DDBJ databases">
        <title>Genomic Encyclopedia of Type Strains, Phase IV (KMG-IV): sequencing the most valuable type-strain genomes for metagenomic binning, comparative biology and taxonomic classification.</title>
        <authorList>
            <person name="Goeker M."/>
        </authorList>
    </citation>
    <scope>NUCLEOTIDE SEQUENCE [LARGE SCALE GENOMIC DNA]</scope>
    <source>
        <strain evidence="9 10">DSM 26752</strain>
    </source>
</reference>
<comment type="similarity">
    <text evidence="2">Belongs to the autoinducer-2 exporter (AI-2E) (TC 2.A.86) family.</text>
</comment>
<accession>A0A4R3L2U8</accession>
<dbReference type="EMBL" id="SMAE01000001">
    <property type="protein sequence ID" value="TCS91637.1"/>
    <property type="molecule type" value="Genomic_DNA"/>
</dbReference>
<feature type="transmembrane region" description="Helical" evidence="8">
    <location>
        <begin position="302"/>
        <end position="330"/>
    </location>
</feature>
<dbReference type="InterPro" id="IPR002549">
    <property type="entry name" value="AI-2E-like"/>
</dbReference>
<dbReference type="AlphaFoldDB" id="A0A4R3L2U8"/>
<comment type="subcellular location">
    <subcellularLocation>
        <location evidence="1">Cell membrane</location>
        <topology evidence="1">Multi-pass membrane protein</topology>
    </subcellularLocation>
</comment>
<gene>
    <name evidence="9" type="ORF">EDD65_101140</name>
</gene>
<evidence type="ECO:0000313" key="9">
    <source>
        <dbReference type="EMBL" id="TCS91637.1"/>
    </source>
</evidence>
<dbReference type="PANTHER" id="PTHR21716">
    <property type="entry name" value="TRANSMEMBRANE PROTEIN"/>
    <property type="match status" value="1"/>
</dbReference>
<feature type="transmembrane region" description="Helical" evidence="8">
    <location>
        <begin position="215"/>
        <end position="240"/>
    </location>
</feature>
<evidence type="ECO:0000256" key="2">
    <source>
        <dbReference type="ARBA" id="ARBA00009773"/>
    </source>
</evidence>
<feature type="transmembrane region" description="Helical" evidence="8">
    <location>
        <begin position="271"/>
        <end position="290"/>
    </location>
</feature>
<organism evidence="9 10">
    <name type="scientific">Keratinibaculum paraultunense</name>
    <dbReference type="NCBI Taxonomy" id="1278232"/>
    <lineage>
        <taxon>Bacteria</taxon>
        <taxon>Bacillati</taxon>
        <taxon>Bacillota</taxon>
        <taxon>Tissierellia</taxon>
        <taxon>Tissierellales</taxon>
        <taxon>Tepidimicrobiaceae</taxon>
        <taxon>Keratinibaculum</taxon>
    </lineage>
</organism>
<evidence type="ECO:0000256" key="7">
    <source>
        <dbReference type="ARBA" id="ARBA00023136"/>
    </source>
</evidence>
<sequence length="352" mass="40185">MIISLLIWKAIDSTQLIETIVKVSKPFLWAFIIAFFLNTLLKILEKNFKLKRWVNILIIYLIFYGTIVLFITIITPKVVDSIKNLTRELPYYAAKTEEWLSKTPDYLKGIDSYGILDNIKTEIDNVFLKLGESITPILNKTVSQLLSWTSNLINFILGSIISIYILKDKEYFVRNIKKLIYAVFPIKQAARVLEIFDETQKAFSKFFVGKMIDSLIIGILCFIGCSIMRVHYALLISLIVGITNMIPYFGPFIGAIPSIIITLFYSPFKALLIMIFIFLLQQFDGLYLGPKILGIQVGLKPFWIILSIIIGGGFFGVWGMLFAVPIAAVVKSLVSKYIDNQFKQKRISLDKK</sequence>
<name>A0A4R3L2U8_9FIRM</name>
<feature type="transmembrane region" description="Helical" evidence="8">
    <location>
        <begin position="56"/>
        <end position="75"/>
    </location>
</feature>
<evidence type="ECO:0000256" key="8">
    <source>
        <dbReference type="SAM" id="Phobius"/>
    </source>
</evidence>
<feature type="transmembrane region" description="Helical" evidence="8">
    <location>
        <begin position="27"/>
        <end position="44"/>
    </location>
</feature>
<keyword evidence="5 8" id="KW-0812">Transmembrane</keyword>
<dbReference type="Pfam" id="PF01594">
    <property type="entry name" value="AI-2E_transport"/>
    <property type="match status" value="1"/>
</dbReference>
<keyword evidence="7 8" id="KW-0472">Membrane</keyword>
<comment type="caution">
    <text evidence="9">The sequence shown here is derived from an EMBL/GenBank/DDBJ whole genome shotgun (WGS) entry which is preliminary data.</text>
</comment>
<evidence type="ECO:0000313" key="10">
    <source>
        <dbReference type="Proteomes" id="UP000294567"/>
    </source>
</evidence>
<evidence type="ECO:0000256" key="6">
    <source>
        <dbReference type="ARBA" id="ARBA00022989"/>
    </source>
</evidence>
<keyword evidence="10" id="KW-1185">Reference proteome</keyword>
<dbReference type="GO" id="GO:0005886">
    <property type="term" value="C:plasma membrane"/>
    <property type="evidence" value="ECO:0007669"/>
    <property type="project" value="UniProtKB-SubCell"/>
</dbReference>
<keyword evidence="3" id="KW-0813">Transport</keyword>
<evidence type="ECO:0000256" key="5">
    <source>
        <dbReference type="ARBA" id="ARBA00022692"/>
    </source>
</evidence>
<evidence type="ECO:0000256" key="4">
    <source>
        <dbReference type="ARBA" id="ARBA00022475"/>
    </source>
</evidence>